<comment type="caution">
    <text evidence="1">The sequence shown here is derived from an EMBL/GenBank/DDBJ whole genome shotgun (WGS) entry which is preliminary data.</text>
</comment>
<dbReference type="AlphaFoldDB" id="A0AAI9YFW9"/>
<dbReference type="EMBL" id="MOOE01000028">
    <property type="protein sequence ID" value="KAK1507876.1"/>
    <property type="molecule type" value="Genomic_DNA"/>
</dbReference>
<dbReference type="Proteomes" id="UP001240678">
    <property type="component" value="Unassembled WGS sequence"/>
</dbReference>
<name>A0AAI9YFW9_9PEZI</name>
<accession>A0AAI9YFW9</accession>
<protein>
    <submittedName>
        <fullName evidence="1">Uncharacterized protein</fullName>
    </submittedName>
</protein>
<dbReference type="GeneID" id="85347866"/>
<proteinExistence type="predicted"/>
<dbReference type="RefSeq" id="XP_060305083.1">
    <property type="nucleotide sequence ID" value="XM_060464319.1"/>
</dbReference>
<evidence type="ECO:0000313" key="1">
    <source>
        <dbReference type="EMBL" id="KAK1507876.1"/>
    </source>
</evidence>
<organism evidence="1 2">
    <name type="scientific">Colletotrichum costaricense</name>
    <dbReference type="NCBI Taxonomy" id="1209916"/>
    <lineage>
        <taxon>Eukaryota</taxon>
        <taxon>Fungi</taxon>
        <taxon>Dikarya</taxon>
        <taxon>Ascomycota</taxon>
        <taxon>Pezizomycotina</taxon>
        <taxon>Sordariomycetes</taxon>
        <taxon>Hypocreomycetidae</taxon>
        <taxon>Glomerellales</taxon>
        <taxon>Glomerellaceae</taxon>
        <taxon>Colletotrichum</taxon>
        <taxon>Colletotrichum acutatum species complex</taxon>
    </lineage>
</organism>
<sequence>MRWKLRMGREVGLTCLGNRYVSTLPTLSVPCPSVRATRKEGSGAAAKTGQWQHRVTIPSRRRRPPPPLPASCNNLNNISGSINTNARRPSLVYQFLLLTKTALESRGTIPSTPAMPRRPAVATTMPQCSLRVLSSSFYTS</sequence>
<evidence type="ECO:0000313" key="2">
    <source>
        <dbReference type="Proteomes" id="UP001240678"/>
    </source>
</evidence>
<reference evidence="1 2" key="1">
    <citation type="submission" date="2016-10" db="EMBL/GenBank/DDBJ databases">
        <title>The genome sequence of Colletotrichum fioriniae PJ7.</title>
        <authorList>
            <person name="Baroncelli R."/>
        </authorList>
    </citation>
    <scope>NUCLEOTIDE SEQUENCE [LARGE SCALE GENOMIC DNA]</scope>
    <source>
        <strain evidence="1 2">IMI 309622</strain>
    </source>
</reference>
<keyword evidence="2" id="KW-1185">Reference proteome</keyword>
<gene>
    <name evidence="1" type="ORF">CCOS01_16182</name>
</gene>